<keyword evidence="4 5" id="KW-0440">LIM domain</keyword>
<keyword evidence="3 5" id="KW-0862">Zinc</keyword>
<protein>
    <recommendedName>
        <fullName evidence="6">LIM zinc-binding domain-containing protein</fullName>
    </recommendedName>
</protein>
<keyword evidence="2" id="KW-0677">Repeat</keyword>
<feature type="domain" description="LIM zinc-binding" evidence="6">
    <location>
        <begin position="143"/>
        <end position="201"/>
    </location>
</feature>
<keyword evidence="1 5" id="KW-0479">Metal-binding</keyword>
<sequence>MPFCQRCGEIVESADQACPCGGRGGDASASGMSARDNRGDGISSAYLSSGLRGGVEAGLRRMMGDDSQPVDHACLDCGRRLTCESELFVGPAHAGGQVYCEACYSRQFKKGDCETCRKPVLGLGREYVMQEGKVWHKECFSGRSCHECSEVVFGQGVEAIGKVFHPECFVCFNCKQRIASAFVDFNGEPCCKPCNQQIRATRAAADAASGSGSSAVAAASAAAKPAAPRGAAAAGGGGGSGPTFGEQVPDLAMRCDGCLEVVRGGDGGVQLPDGKLFHEGCFKCRSCSTPINGKYVLDAGQIYHPECRVALVAGGANPVCQKCRKPITGRFVKLDEATLLHGECFVCAGCGTGLGGQAFGDTAQGPKCEGCLRKQASAGPKFVPGFTVNQAGLKEVRGPGGAKVGDNAALKALGGTTTCPKCAKGVFPFEKVGGPLNTSWHKACLKCTKCSRALDSMAKMRELEPFCTACATF</sequence>
<dbReference type="PANTHER" id="PTHR24205">
    <property type="entry name" value="FOUR AND A HALF LIM DOMAINS PROTEIN"/>
    <property type="match status" value="1"/>
</dbReference>
<dbReference type="Pfam" id="PF00412">
    <property type="entry name" value="LIM"/>
    <property type="match status" value="4"/>
</dbReference>
<gene>
    <name evidence="7" type="ORF">HK105_206523</name>
</gene>
<comment type="caution">
    <text evidence="7">The sequence shown here is derived from an EMBL/GenBank/DDBJ whole genome shotgun (WGS) entry which is preliminary data.</text>
</comment>
<dbReference type="PANTHER" id="PTHR24205:SF16">
    <property type="entry name" value="GH01042P-RELATED"/>
    <property type="match status" value="1"/>
</dbReference>
<dbReference type="EMBL" id="JADGIZ020000039">
    <property type="protein sequence ID" value="KAL2913932.1"/>
    <property type="molecule type" value="Genomic_DNA"/>
</dbReference>
<evidence type="ECO:0000256" key="2">
    <source>
        <dbReference type="ARBA" id="ARBA00022737"/>
    </source>
</evidence>
<evidence type="ECO:0000256" key="1">
    <source>
        <dbReference type="ARBA" id="ARBA00022723"/>
    </source>
</evidence>
<dbReference type="CDD" id="cd08368">
    <property type="entry name" value="LIM"/>
    <property type="match status" value="2"/>
</dbReference>
<evidence type="ECO:0000256" key="3">
    <source>
        <dbReference type="ARBA" id="ARBA00022833"/>
    </source>
</evidence>
<organism evidence="7 8">
    <name type="scientific">Polyrhizophydium stewartii</name>
    <dbReference type="NCBI Taxonomy" id="2732419"/>
    <lineage>
        <taxon>Eukaryota</taxon>
        <taxon>Fungi</taxon>
        <taxon>Fungi incertae sedis</taxon>
        <taxon>Chytridiomycota</taxon>
        <taxon>Chytridiomycota incertae sedis</taxon>
        <taxon>Chytridiomycetes</taxon>
        <taxon>Rhizophydiales</taxon>
        <taxon>Rhizophydiales incertae sedis</taxon>
        <taxon>Polyrhizophydium</taxon>
    </lineage>
</organism>
<dbReference type="PROSITE" id="PS00478">
    <property type="entry name" value="LIM_DOMAIN_1"/>
    <property type="match status" value="3"/>
</dbReference>
<name>A0ABR4N309_9FUNG</name>
<dbReference type="SMART" id="SM00132">
    <property type="entry name" value="LIM"/>
    <property type="match status" value="4"/>
</dbReference>
<feature type="domain" description="LIM zinc-binding" evidence="6">
    <location>
        <begin position="253"/>
        <end position="314"/>
    </location>
</feature>
<dbReference type="Proteomes" id="UP001527925">
    <property type="component" value="Unassembled WGS sequence"/>
</dbReference>
<reference evidence="7 8" key="1">
    <citation type="submission" date="2023-09" db="EMBL/GenBank/DDBJ databases">
        <title>Pangenome analysis of Batrachochytrium dendrobatidis and related Chytrids.</title>
        <authorList>
            <person name="Yacoub M.N."/>
            <person name="Stajich J.E."/>
            <person name="James T.Y."/>
        </authorList>
    </citation>
    <scope>NUCLEOTIDE SEQUENCE [LARGE SCALE GENOMIC DNA]</scope>
    <source>
        <strain evidence="7 8">JEL0888</strain>
    </source>
</reference>
<evidence type="ECO:0000313" key="7">
    <source>
        <dbReference type="EMBL" id="KAL2913932.1"/>
    </source>
</evidence>
<proteinExistence type="predicted"/>
<evidence type="ECO:0000256" key="4">
    <source>
        <dbReference type="ARBA" id="ARBA00023038"/>
    </source>
</evidence>
<evidence type="ECO:0000256" key="5">
    <source>
        <dbReference type="PROSITE-ProRule" id="PRU00125"/>
    </source>
</evidence>
<dbReference type="PROSITE" id="PS50023">
    <property type="entry name" value="LIM_DOMAIN_2"/>
    <property type="match status" value="4"/>
</dbReference>
<feature type="domain" description="LIM zinc-binding" evidence="6">
    <location>
        <begin position="417"/>
        <end position="473"/>
    </location>
</feature>
<dbReference type="InterPro" id="IPR001781">
    <property type="entry name" value="Znf_LIM"/>
</dbReference>
<evidence type="ECO:0000259" key="6">
    <source>
        <dbReference type="PROSITE" id="PS50023"/>
    </source>
</evidence>
<accession>A0ABR4N309</accession>
<dbReference type="SUPFAM" id="SSF57716">
    <property type="entry name" value="Glucocorticoid receptor-like (DNA-binding domain)"/>
    <property type="match status" value="1"/>
</dbReference>
<keyword evidence="8" id="KW-1185">Reference proteome</keyword>
<dbReference type="Gene3D" id="2.10.110.10">
    <property type="entry name" value="Cysteine Rich Protein"/>
    <property type="match status" value="5"/>
</dbReference>
<feature type="domain" description="LIM zinc-binding" evidence="6">
    <location>
        <begin position="318"/>
        <end position="378"/>
    </location>
</feature>
<evidence type="ECO:0000313" key="8">
    <source>
        <dbReference type="Proteomes" id="UP001527925"/>
    </source>
</evidence>